<dbReference type="PRINTS" id="PR00148">
    <property type="entry name" value="ENOLASE"/>
</dbReference>
<organism evidence="16 17">
    <name type="scientific">Paenibacillus soyae</name>
    <dbReference type="NCBI Taxonomy" id="2969249"/>
    <lineage>
        <taxon>Bacteria</taxon>
        <taxon>Bacillati</taxon>
        <taxon>Bacillota</taxon>
        <taxon>Bacilli</taxon>
        <taxon>Bacillales</taxon>
        <taxon>Paenibacillaceae</taxon>
        <taxon>Paenibacillus</taxon>
    </lineage>
</organism>
<dbReference type="PANTHER" id="PTHR11902">
    <property type="entry name" value="ENOLASE"/>
    <property type="match status" value="1"/>
</dbReference>
<evidence type="ECO:0000313" key="17">
    <source>
        <dbReference type="Proteomes" id="UP001141950"/>
    </source>
</evidence>
<dbReference type="SFLD" id="SFLDS00001">
    <property type="entry name" value="Enolase"/>
    <property type="match status" value="1"/>
</dbReference>
<accession>A0A9X2MQ20</accession>
<reference evidence="16" key="1">
    <citation type="submission" date="2022-08" db="EMBL/GenBank/DDBJ databases">
        <title>The genomic sequence of strain Paenibacillus sp. SCIV0701.</title>
        <authorList>
            <person name="Zhao H."/>
        </authorList>
    </citation>
    <scope>NUCLEOTIDE SEQUENCE</scope>
    <source>
        <strain evidence="16">SCIV0701</strain>
    </source>
</reference>
<evidence type="ECO:0000256" key="7">
    <source>
        <dbReference type="ARBA" id="ARBA00022842"/>
    </source>
</evidence>
<evidence type="ECO:0000256" key="11">
    <source>
        <dbReference type="HAMAP-Rule" id="MF_00318"/>
    </source>
</evidence>
<comment type="pathway">
    <text evidence="1 11">Carbohydrate degradation; glycolysis; pyruvate from D-glyceraldehyde 3-phosphate: step 4/5.</text>
</comment>
<sequence length="435" mass="47271">MAKIKHVIGREILDSRGYPTVEVDVVLESGHRGRMMVPSGASTGKFEAWELRDGEPTRFQGKGVRKAVDHINHELSKAVAGVEAGEHHTLDQLLIELDGTPNKSRVGANAILGVSFAAAHAQAAAEGLPLYRYFANRFLAEGDTPVLPLPMVNIISGGLHAGGHIDIQDFLIMPVGAASYPEALEMISSVYFRTQRLLAAKGYQSRLLADEGGFGPALGSHEEALDILCEAIEACGYKLRDDMAIALDVAASHFYDEDKGIYRLGADHRMLQSDEMAALLETWVDRYPIVSIEDGLAEEDWSGWVRLTERLGHKVQLVGDDLFTTNRERIQRGLLEKAGNAVLIKMNQIGTLTETVEAIRLAKSAGMLTVISARSGETEDYTLADLAVGLNGGQIKIGSVAGSSRLAKYNQLLRIHEDIGSHYAGRAAFQGRFAR</sequence>
<dbReference type="SUPFAM" id="SSF51604">
    <property type="entry name" value="Enolase C-terminal domain-like"/>
    <property type="match status" value="1"/>
</dbReference>
<dbReference type="GO" id="GO:0004634">
    <property type="term" value="F:phosphopyruvate hydratase activity"/>
    <property type="evidence" value="ECO:0007669"/>
    <property type="project" value="UniProtKB-UniRule"/>
</dbReference>
<feature type="binding site" evidence="11">
    <location>
        <position position="374"/>
    </location>
    <ligand>
        <name>(2R)-2-phosphoglycerate</name>
        <dbReference type="ChEBI" id="CHEBI:58289"/>
    </ligand>
</feature>
<comment type="catalytic activity">
    <reaction evidence="10">
        <text>(2R)-2-phosphoglycerate = phosphoenolpyruvate + H2O</text>
        <dbReference type="Rhea" id="RHEA:10164"/>
        <dbReference type="ChEBI" id="CHEBI:15377"/>
        <dbReference type="ChEBI" id="CHEBI:58289"/>
        <dbReference type="ChEBI" id="CHEBI:58702"/>
        <dbReference type="EC" id="4.2.1.11"/>
    </reaction>
    <physiologicalReaction direction="left-to-right" evidence="10">
        <dbReference type="Rhea" id="RHEA:10165"/>
    </physiologicalReaction>
</comment>
<dbReference type="Pfam" id="PF03952">
    <property type="entry name" value="Enolase_N"/>
    <property type="match status" value="1"/>
</dbReference>
<dbReference type="SMART" id="SM01192">
    <property type="entry name" value="Enolase_C"/>
    <property type="match status" value="1"/>
</dbReference>
<comment type="caution">
    <text evidence="16">The sequence shown here is derived from an EMBL/GenBank/DDBJ whole genome shotgun (WGS) entry which is preliminary data.</text>
</comment>
<feature type="binding site" evidence="11 13">
    <location>
        <position position="248"/>
    </location>
    <ligand>
        <name>Mg(2+)</name>
        <dbReference type="ChEBI" id="CHEBI:18420"/>
    </ligand>
</feature>
<dbReference type="SUPFAM" id="SSF54826">
    <property type="entry name" value="Enolase N-terminal domain-like"/>
    <property type="match status" value="1"/>
</dbReference>
<keyword evidence="9 11" id="KW-0456">Lyase</keyword>
<keyword evidence="6 11" id="KW-0479">Metal-binding</keyword>
<comment type="cofactor">
    <cofactor evidence="11">
        <name>Mg(2+)</name>
        <dbReference type="ChEBI" id="CHEBI:18420"/>
    </cofactor>
    <text evidence="11">Binds a second Mg(2+) ion via substrate during catalysis.</text>
</comment>
<evidence type="ECO:0000256" key="8">
    <source>
        <dbReference type="ARBA" id="ARBA00023152"/>
    </source>
</evidence>
<evidence type="ECO:0000256" key="4">
    <source>
        <dbReference type="ARBA" id="ARBA00017068"/>
    </source>
</evidence>
<dbReference type="GO" id="GO:0009986">
    <property type="term" value="C:cell surface"/>
    <property type="evidence" value="ECO:0007669"/>
    <property type="project" value="UniProtKB-SubCell"/>
</dbReference>
<keyword evidence="11" id="KW-0963">Cytoplasm</keyword>
<feature type="binding site" evidence="11">
    <location>
        <position position="345"/>
    </location>
    <ligand>
        <name>(2R)-2-phosphoglycerate</name>
        <dbReference type="ChEBI" id="CHEBI:58289"/>
    </ligand>
</feature>
<dbReference type="Proteomes" id="UP001141950">
    <property type="component" value="Unassembled WGS sequence"/>
</dbReference>
<dbReference type="SFLD" id="SFLDG00178">
    <property type="entry name" value="enolase"/>
    <property type="match status" value="1"/>
</dbReference>
<feature type="binding site" evidence="11 13">
    <location>
        <position position="320"/>
    </location>
    <ligand>
        <name>Mg(2+)</name>
        <dbReference type="ChEBI" id="CHEBI:18420"/>
    </ligand>
</feature>
<protein>
    <recommendedName>
        <fullName evidence="4 11">Enolase</fullName>
        <ecNumber evidence="3 11">4.2.1.11</ecNumber>
    </recommendedName>
    <alternativeName>
        <fullName evidence="11">2-phospho-D-glycerate hydro-lyase</fullName>
    </alternativeName>
    <alternativeName>
        <fullName evidence="11">2-phosphoglycerate dehydratase</fullName>
    </alternativeName>
</protein>
<dbReference type="PIRSF" id="PIRSF001400">
    <property type="entry name" value="Enolase"/>
    <property type="match status" value="1"/>
</dbReference>
<feature type="binding site" evidence="11">
    <location>
        <position position="168"/>
    </location>
    <ligand>
        <name>(2R)-2-phosphoglycerate</name>
        <dbReference type="ChEBI" id="CHEBI:58289"/>
    </ligand>
</feature>
<evidence type="ECO:0000259" key="14">
    <source>
        <dbReference type="SMART" id="SM01192"/>
    </source>
</evidence>
<dbReference type="SMART" id="SM01193">
    <property type="entry name" value="Enolase_N"/>
    <property type="match status" value="1"/>
</dbReference>
<comment type="function">
    <text evidence="11">Catalyzes the reversible conversion of 2-phosphoglycerate (2-PG) into phosphoenolpyruvate (PEP). It is essential for the degradation of carbohydrates via glycolysis.</text>
</comment>
<dbReference type="InterPro" id="IPR020811">
    <property type="entry name" value="Enolase_N"/>
</dbReference>
<evidence type="ECO:0000256" key="2">
    <source>
        <dbReference type="ARBA" id="ARBA00009604"/>
    </source>
</evidence>
<comment type="subcellular location">
    <subcellularLocation>
        <location evidence="11">Cytoplasm</location>
    </subcellularLocation>
    <subcellularLocation>
        <location evidence="11">Secreted</location>
    </subcellularLocation>
    <subcellularLocation>
        <location evidence="11">Cell surface</location>
    </subcellularLocation>
    <text evidence="11">Fractions of enolase are present in both the cytoplasm and on the cell surface.</text>
</comment>
<feature type="domain" description="Enolase C-terminal TIM barrel" evidence="14">
    <location>
        <begin position="144"/>
        <end position="431"/>
    </location>
</feature>
<keyword evidence="5 11" id="KW-0964">Secreted</keyword>
<dbReference type="Pfam" id="PF00113">
    <property type="entry name" value="Enolase_C"/>
    <property type="match status" value="1"/>
</dbReference>
<keyword evidence="7 11" id="KW-0460">Magnesium</keyword>
<evidence type="ECO:0000256" key="5">
    <source>
        <dbReference type="ARBA" id="ARBA00022525"/>
    </source>
</evidence>
<dbReference type="NCBIfam" id="TIGR01060">
    <property type="entry name" value="eno"/>
    <property type="match status" value="1"/>
</dbReference>
<dbReference type="EMBL" id="JANIPJ010000008">
    <property type="protein sequence ID" value="MCR2804774.1"/>
    <property type="molecule type" value="Genomic_DNA"/>
</dbReference>
<proteinExistence type="inferred from homology"/>
<comment type="cofactor">
    <cofactor evidence="13">
        <name>Mg(2+)</name>
        <dbReference type="ChEBI" id="CHEBI:18420"/>
    </cofactor>
    <text evidence="13">Mg(2+) is required for catalysis and for stabilizing the dimer.</text>
</comment>
<dbReference type="InterPro" id="IPR029017">
    <property type="entry name" value="Enolase-like_N"/>
</dbReference>
<evidence type="ECO:0000256" key="12">
    <source>
        <dbReference type="PIRSR" id="PIRSR001400-1"/>
    </source>
</evidence>
<dbReference type="InterPro" id="IPR036849">
    <property type="entry name" value="Enolase-like_C_sf"/>
</dbReference>
<gene>
    <name evidence="11 16" type="primary">eno</name>
    <name evidence="16" type="ORF">NQZ67_12875</name>
</gene>
<dbReference type="HAMAP" id="MF_00318">
    <property type="entry name" value="Enolase"/>
    <property type="match status" value="1"/>
</dbReference>
<keyword evidence="8 11" id="KW-0324">Glycolysis</keyword>
<comment type="similarity">
    <text evidence="2 11">Belongs to the enolase family.</text>
</comment>
<evidence type="ECO:0000256" key="3">
    <source>
        <dbReference type="ARBA" id="ARBA00012058"/>
    </source>
</evidence>
<dbReference type="GO" id="GO:0005576">
    <property type="term" value="C:extracellular region"/>
    <property type="evidence" value="ECO:0007669"/>
    <property type="project" value="UniProtKB-SubCell"/>
</dbReference>
<feature type="domain" description="Enolase N-terminal" evidence="15">
    <location>
        <begin position="4"/>
        <end position="134"/>
    </location>
</feature>
<evidence type="ECO:0000256" key="13">
    <source>
        <dbReference type="PIRSR" id="PIRSR001400-3"/>
    </source>
</evidence>
<evidence type="ECO:0000256" key="10">
    <source>
        <dbReference type="ARBA" id="ARBA00048951"/>
    </source>
</evidence>
<dbReference type="InterPro" id="IPR000941">
    <property type="entry name" value="Enolase"/>
</dbReference>
<dbReference type="AlphaFoldDB" id="A0A9X2MQ20"/>
<dbReference type="GO" id="GO:0006096">
    <property type="term" value="P:glycolytic process"/>
    <property type="evidence" value="ECO:0007669"/>
    <property type="project" value="UniProtKB-UniRule"/>
</dbReference>
<dbReference type="PROSITE" id="PS00164">
    <property type="entry name" value="ENOLASE"/>
    <property type="match status" value="1"/>
</dbReference>
<feature type="active site" description="Proton acceptor" evidence="11 12">
    <location>
        <position position="345"/>
    </location>
</feature>
<evidence type="ECO:0000259" key="15">
    <source>
        <dbReference type="SMART" id="SM01193"/>
    </source>
</evidence>
<dbReference type="GO" id="GO:0000015">
    <property type="term" value="C:phosphopyruvate hydratase complex"/>
    <property type="evidence" value="ECO:0007669"/>
    <property type="project" value="InterPro"/>
</dbReference>
<dbReference type="Gene3D" id="3.30.390.10">
    <property type="entry name" value="Enolase-like, N-terminal domain"/>
    <property type="match status" value="1"/>
</dbReference>
<dbReference type="SFLD" id="SFLDF00002">
    <property type="entry name" value="enolase"/>
    <property type="match status" value="1"/>
</dbReference>
<dbReference type="InterPro" id="IPR020810">
    <property type="entry name" value="Enolase_C"/>
</dbReference>
<evidence type="ECO:0000313" key="16">
    <source>
        <dbReference type="EMBL" id="MCR2804774.1"/>
    </source>
</evidence>
<dbReference type="EC" id="4.2.1.11" evidence="3 11"/>
<dbReference type="PANTHER" id="PTHR11902:SF1">
    <property type="entry name" value="ENOLASE"/>
    <property type="match status" value="1"/>
</dbReference>
<evidence type="ECO:0000256" key="6">
    <source>
        <dbReference type="ARBA" id="ARBA00022723"/>
    </source>
</evidence>
<dbReference type="Gene3D" id="3.20.20.120">
    <property type="entry name" value="Enolase-like C-terminal domain"/>
    <property type="match status" value="1"/>
</dbReference>
<dbReference type="RefSeq" id="WP_257446090.1">
    <property type="nucleotide sequence ID" value="NZ_JANIPJ010000008.1"/>
</dbReference>
<evidence type="ECO:0000256" key="1">
    <source>
        <dbReference type="ARBA" id="ARBA00005031"/>
    </source>
</evidence>
<dbReference type="GO" id="GO:0000287">
    <property type="term" value="F:magnesium ion binding"/>
    <property type="evidence" value="ECO:0007669"/>
    <property type="project" value="UniProtKB-UniRule"/>
</dbReference>
<name>A0A9X2MQ20_9BACL</name>
<keyword evidence="17" id="KW-1185">Reference proteome</keyword>
<feature type="binding site" evidence="11">
    <location>
        <position position="375"/>
    </location>
    <ligand>
        <name>(2R)-2-phosphoglycerate</name>
        <dbReference type="ChEBI" id="CHEBI:58289"/>
    </ligand>
</feature>
<dbReference type="InterPro" id="IPR020809">
    <property type="entry name" value="Enolase_CS"/>
</dbReference>
<feature type="active site" description="Proton donor" evidence="11 12">
    <location>
        <position position="211"/>
    </location>
</feature>
<dbReference type="CDD" id="cd03313">
    <property type="entry name" value="enolase"/>
    <property type="match status" value="1"/>
</dbReference>
<feature type="binding site" evidence="11">
    <location>
        <position position="396"/>
    </location>
    <ligand>
        <name>(2R)-2-phosphoglycerate</name>
        <dbReference type="ChEBI" id="CHEBI:58289"/>
    </ligand>
</feature>
<feature type="binding site" evidence="11 13">
    <location>
        <position position="293"/>
    </location>
    <ligand>
        <name>Mg(2+)</name>
        <dbReference type="ChEBI" id="CHEBI:18420"/>
    </ligand>
</feature>
<evidence type="ECO:0000256" key="9">
    <source>
        <dbReference type="ARBA" id="ARBA00023239"/>
    </source>
</evidence>